<proteinExistence type="predicted"/>
<evidence type="ECO:0000313" key="2">
    <source>
        <dbReference type="EMBL" id="RCV23360.1"/>
    </source>
</evidence>
<keyword evidence="1" id="KW-0472">Membrane</keyword>
<reference evidence="2" key="1">
    <citation type="journal article" date="2012" name="Nat. Biotechnol.">
        <title>Reference genome sequence of the model plant Setaria.</title>
        <authorList>
            <person name="Bennetzen J.L."/>
            <person name="Schmutz J."/>
            <person name="Wang H."/>
            <person name="Percifield R."/>
            <person name="Hawkins J."/>
            <person name="Pontaroli A.C."/>
            <person name="Estep M."/>
            <person name="Feng L."/>
            <person name="Vaughn J.N."/>
            <person name="Grimwood J."/>
            <person name="Jenkins J."/>
            <person name="Barry K."/>
            <person name="Lindquist E."/>
            <person name="Hellsten U."/>
            <person name="Deshpande S."/>
            <person name="Wang X."/>
            <person name="Wu X."/>
            <person name="Mitros T."/>
            <person name="Triplett J."/>
            <person name="Yang X."/>
            <person name="Ye C.Y."/>
            <person name="Mauro-Herrera M."/>
            <person name="Wang L."/>
            <person name="Li P."/>
            <person name="Sharma M."/>
            <person name="Sharma R."/>
            <person name="Ronald P.C."/>
            <person name="Panaud O."/>
            <person name="Kellogg E.A."/>
            <person name="Brutnell T.P."/>
            <person name="Doust A.N."/>
            <person name="Tuskan G.A."/>
            <person name="Rokhsar D."/>
            <person name="Devos K.M."/>
        </authorList>
    </citation>
    <scope>NUCLEOTIDE SEQUENCE [LARGE SCALE GENOMIC DNA]</scope>
    <source>
        <strain evidence="2">Yugu1</strain>
    </source>
</reference>
<protein>
    <submittedName>
        <fullName evidence="2">Uncharacterized protein</fullName>
    </submittedName>
</protein>
<accession>A0A368R1D9</accession>
<keyword evidence="1" id="KW-0812">Transmembrane</keyword>
<gene>
    <name evidence="2" type="ORF">SETIT_4G292400v2</name>
</gene>
<dbReference type="EMBL" id="CM003531">
    <property type="protein sequence ID" value="RCV23360.1"/>
    <property type="molecule type" value="Genomic_DNA"/>
</dbReference>
<organism evidence="2">
    <name type="scientific">Setaria italica</name>
    <name type="common">Foxtail millet</name>
    <name type="synonym">Panicum italicum</name>
    <dbReference type="NCBI Taxonomy" id="4555"/>
    <lineage>
        <taxon>Eukaryota</taxon>
        <taxon>Viridiplantae</taxon>
        <taxon>Streptophyta</taxon>
        <taxon>Embryophyta</taxon>
        <taxon>Tracheophyta</taxon>
        <taxon>Spermatophyta</taxon>
        <taxon>Magnoliopsida</taxon>
        <taxon>Liliopsida</taxon>
        <taxon>Poales</taxon>
        <taxon>Poaceae</taxon>
        <taxon>PACMAD clade</taxon>
        <taxon>Panicoideae</taxon>
        <taxon>Panicodae</taxon>
        <taxon>Paniceae</taxon>
        <taxon>Cenchrinae</taxon>
        <taxon>Setaria</taxon>
    </lineage>
</organism>
<reference evidence="2" key="2">
    <citation type="submission" date="2015-07" db="EMBL/GenBank/DDBJ databases">
        <authorList>
            <person name="Noorani M."/>
        </authorList>
    </citation>
    <scope>NUCLEOTIDE SEQUENCE</scope>
    <source>
        <strain evidence="2">Yugu1</strain>
    </source>
</reference>
<dbReference type="AlphaFoldDB" id="A0A368R1D9"/>
<evidence type="ECO:0000256" key="1">
    <source>
        <dbReference type="SAM" id="Phobius"/>
    </source>
</evidence>
<keyword evidence="1" id="KW-1133">Transmembrane helix</keyword>
<name>A0A368R1D9_SETIT</name>
<sequence>MDVKVVQWCWGIPPLGCWRARNKGCSKGSRVWMRTKGIISVQDNAQCVHCGRQRNRVRMGCGGVLRYGYAQKRRCGISRYIIPFYFFLLLSKAAPVFPLLGAAGCYRFGLEHPL</sequence>
<feature type="transmembrane region" description="Helical" evidence="1">
    <location>
        <begin position="82"/>
        <end position="109"/>
    </location>
</feature>